<dbReference type="PANTHER" id="PTHR12439">
    <property type="entry name" value="PLACENTAL PROTEIN 11-RELATED"/>
    <property type="match status" value="1"/>
</dbReference>
<dbReference type="GO" id="GO:0016829">
    <property type="term" value="F:lyase activity"/>
    <property type="evidence" value="ECO:0007669"/>
    <property type="project" value="UniProtKB-KW"/>
</dbReference>
<comment type="similarity">
    <text evidence="2">Belongs to the ENDOU family.</text>
</comment>
<reference evidence="12 13" key="1">
    <citation type="submission" date="2024-10" db="EMBL/GenBank/DDBJ databases">
        <title>Updated reference genomes for cyclostephanoid diatoms.</title>
        <authorList>
            <person name="Roberts W.R."/>
            <person name="Alverson A.J."/>
        </authorList>
    </citation>
    <scope>NUCLEOTIDE SEQUENCE [LARGE SCALE GENOMIC DNA]</scope>
    <source>
        <strain evidence="12 13">AJA010-31</strain>
    </source>
</reference>
<evidence type="ECO:0000313" key="12">
    <source>
        <dbReference type="EMBL" id="KAL3785683.1"/>
    </source>
</evidence>
<dbReference type="GO" id="GO:0046872">
    <property type="term" value="F:metal ion binding"/>
    <property type="evidence" value="ECO:0007669"/>
    <property type="project" value="UniProtKB-KW"/>
</dbReference>
<keyword evidence="8" id="KW-0694">RNA-binding</keyword>
<dbReference type="GO" id="GO:0016787">
    <property type="term" value="F:hydrolase activity"/>
    <property type="evidence" value="ECO:0007669"/>
    <property type="project" value="UniProtKB-KW"/>
</dbReference>
<feature type="domain" description="EndoU" evidence="11">
    <location>
        <begin position="214"/>
        <end position="500"/>
    </location>
</feature>
<evidence type="ECO:0000256" key="7">
    <source>
        <dbReference type="ARBA" id="ARBA00022801"/>
    </source>
</evidence>
<dbReference type="PROSITE" id="PS51959">
    <property type="entry name" value="ENDOU"/>
    <property type="match status" value="1"/>
</dbReference>
<organism evidence="12 13">
    <name type="scientific">Cyclotella atomus</name>
    <dbReference type="NCBI Taxonomy" id="382360"/>
    <lineage>
        <taxon>Eukaryota</taxon>
        <taxon>Sar</taxon>
        <taxon>Stramenopiles</taxon>
        <taxon>Ochrophyta</taxon>
        <taxon>Bacillariophyta</taxon>
        <taxon>Coscinodiscophyceae</taxon>
        <taxon>Thalassiosirophycidae</taxon>
        <taxon>Stephanodiscales</taxon>
        <taxon>Stephanodiscaceae</taxon>
        <taxon>Cyclotella</taxon>
    </lineage>
</organism>
<dbReference type="Pfam" id="PF09412">
    <property type="entry name" value="XendoU"/>
    <property type="match status" value="1"/>
</dbReference>
<dbReference type="CDD" id="cd21159">
    <property type="entry name" value="XendoU"/>
    <property type="match status" value="1"/>
</dbReference>
<dbReference type="GO" id="GO:0004519">
    <property type="term" value="F:endonuclease activity"/>
    <property type="evidence" value="ECO:0007669"/>
    <property type="project" value="UniProtKB-KW"/>
</dbReference>
<dbReference type="EMBL" id="JALLPJ020000682">
    <property type="protein sequence ID" value="KAL3785683.1"/>
    <property type="molecule type" value="Genomic_DNA"/>
</dbReference>
<dbReference type="InterPro" id="IPR037227">
    <property type="entry name" value="EndoU-like"/>
</dbReference>
<dbReference type="SUPFAM" id="SSF142877">
    <property type="entry name" value="EndoU-like"/>
    <property type="match status" value="1"/>
</dbReference>
<evidence type="ECO:0000256" key="4">
    <source>
        <dbReference type="ARBA" id="ARBA00022722"/>
    </source>
</evidence>
<evidence type="ECO:0000256" key="8">
    <source>
        <dbReference type="ARBA" id="ARBA00022884"/>
    </source>
</evidence>
<keyword evidence="6" id="KW-0255">Endonuclease</keyword>
<dbReference type="InterPro" id="IPR018998">
    <property type="entry name" value="EndoU_C"/>
</dbReference>
<keyword evidence="5" id="KW-0479">Metal-binding</keyword>
<name>A0ABD3PC45_9STRA</name>
<comment type="subunit">
    <text evidence="3">Monomer.</text>
</comment>
<sequence>MTDIESLYRETFTDRQVTPDESSSLVEYFSNLQSIADGSTVPPMTPDQMVWLRASAFKIAYEFIDEDKEENVKLFKAVNAVVQALETTCLLPGLGEGGEDFSKEAAEELLCSLYSGDGGEGGDDEEAPGISCAEADALQEFLTSDATRPPLDCLMWLRSSAFRIGSQYLDEDGDKDKNVALFRSVNVVVHIIEKCCMKIKPLSLDLPPSHIPDADTDFQTAVQTLWSLDSNRLKPHSDYVMDVQNSKHPCNKEDAADEPLFTYVNPQVFSTRPTYKAFRALLDNYSAYTGDEEEVSDKELRENGDFLNAVMQTAVMKYCHQYCLAKEVSYNGDAVPESQEGFKDVLNSIWFELYSRSGGGRRRNMDSSGFEHVFVGEVKNGQISGFHNWIQFYLEEKAGNVDYRGYIKPRSRDSSAETNEDDPVLTLQFSWNGVEKFVGTSFIGVSPEFELALYTMAFLTGESDNEVTIDTGGESFDLNIKCHKYDGDTKVGSCYPEALAHYE</sequence>
<keyword evidence="9" id="KW-0464">Manganese</keyword>
<keyword evidence="10" id="KW-0456">Lyase</keyword>
<evidence type="ECO:0000256" key="10">
    <source>
        <dbReference type="ARBA" id="ARBA00023239"/>
    </source>
</evidence>
<evidence type="ECO:0000256" key="5">
    <source>
        <dbReference type="ARBA" id="ARBA00022723"/>
    </source>
</evidence>
<evidence type="ECO:0000256" key="1">
    <source>
        <dbReference type="ARBA" id="ARBA00001936"/>
    </source>
</evidence>
<comment type="cofactor">
    <cofactor evidence="1">
        <name>Mn(2+)</name>
        <dbReference type="ChEBI" id="CHEBI:29035"/>
    </cofactor>
</comment>
<dbReference type="PANTHER" id="PTHR12439:SF11">
    <property type="entry name" value="URIDYLATE-SPECIFIC ENDORIBONUCLEASE"/>
    <property type="match status" value="1"/>
</dbReference>
<proteinExistence type="inferred from homology"/>
<gene>
    <name evidence="12" type="ORF">ACHAWO_011703</name>
</gene>
<dbReference type="GO" id="GO:0003723">
    <property type="term" value="F:RNA binding"/>
    <property type="evidence" value="ECO:0007669"/>
    <property type="project" value="UniProtKB-KW"/>
</dbReference>
<evidence type="ECO:0000256" key="2">
    <source>
        <dbReference type="ARBA" id="ARBA00010168"/>
    </source>
</evidence>
<evidence type="ECO:0000256" key="9">
    <source>
        <dbReference type="ARBA" id="ARBA00023211"/>
    </source>
</evidence>
<protein>
    <recommendedName>
        <fullName evidence="11">EndoU domain-containing protein</fullName>
    </recommendedName>
</protein>
<dbReference type="GO" id="GO:0004540">
    <property type="term" value="F:RNA nuclease activity"/>
    <property type="evidence" value="ECO:0007669"/>
    <property type="project" value="UniProtKB-ARBA"/>
</dbReference>
<evidence type="ECO:0000259" key="11">
    <source>
        <dbReference type="PROSITE" id="PS51959"/>
    </source>
</evidence>
<accession>A0ABD3PC45</accession>
<evidence type="ECO:0000256" key="3">
    <source>
        <dbReference type="ARBA" id="ARBA00011245"/>
    </source>
</evidence>
<evidence type="ECO:0000313" key="13">
    <source>
        <dbReference type="Proteomes" id="UP001530400"/>
    </source>
</evidence>
<comment type="caution">
    <text evidence="12">The sequence shown here is derived from an EMBL/GenBank/DDBJ whole genome shotgun (WGS) entry which is preliminary data.</text>
</comment>
<keyword evidence="4" id="KW-0540">Nuclease</keyword>
<dbReference type="Proteomes" id="UP001530400">
    <property type="component" value="Unassembled WGS sequence"/>
</dbReference>
<keyword evidence="7" id="KW-0378">Hydrolase</keyword>
<dbReference type="InterPro" id="IPR039787">
    <property type="entry name" value="ENDOU"/>
</dbReference>
<dbReference type="AlphaFoldDB" id="A0ABD3PC45"/>
<evidence type="ECO:0000256" key="6">
    <source>
        <dbReference type="ARBA" id="ARBA00022759"/>
    </source>
</evidence>
<keyword evidence="13" id="KW-1185">Reference proteome</keyword>